<keyword evidence="3" id="KW-1185">Reference proteome</keyword>
<feature type="chain" id="PRO_5046623819" description="Conotoxin" evidence="1">
    <location>
        <begin position="23"/>
        <end position="74"/>
    </location>
</feature>
<feature type="signal peptide" evidence="1">
    <location>
        <begin position="1"/>
        <end position="22"/>
    </location>
</feature>
<gene>
    <name evidence="2" type="ORF">MM213_06760</name>
</gene>
<proteinExistence type="predicted"/>
<dbReference type="EMBL" id="JAKZGO010000004">
    <property type="protein sequence ID" value="MCH7413177.1"/>
    <property type="molecule type" value="Genomic_DNA"/>
</dbReference>
<dbReference type="RefSeq" id="WP_241410728.1">
    <property type="nucleotide sequence ID" value="NZ_JAKZGO010000004.1"/>
</dbReference>
<accession>A0ABS9V9S5</accession>
<evidence type="ECO:0008006" key="4">
    <source>
        <dbReference type="Google" id="ProtNLM"/>
    </source>
</evidence>
<evidence type="ECO:0000256" key="1">
    <source>
        <dbReference type="SAM" id="SignalP"/>
    </source>
</evidence>
<reference evidence="2" key="1">
    <citation type="submission" date="2022-03" db="EMBL/GenBank/DDBJ databases">
        <title>De novo assembled genomes of Belliella spp. (Cyclobacteriaceae) strains.</title>
        <authorList>
            <person name="Szabo A."/>
            <person name="Korponai K."/>
            <person name="Felfoldi T."/>
        </authorList>
    </citation>
    <scope>NUCLEOTIDE SEQUENCE</scope>
    <source>
        <strain evidence="2">DSM 111903</strain>
    </source>
</reference>
<evidence type="ECO:0000313" key="2">
    <source>
        <dbReference type="EMBL" id="MCH7413177.1"/>
    </source>
</evidence>
<protein>
    <recommendedName>
        <fullName evidence="4">Conotoxin</fullName>
    </recommendedName>
</protein>
<dbReference type="Proteomes" id="UP001165430">
    <property type="component" value="Unassembled WGS sequence"/>
</dbReference>
<sequence>MRKLFSLLFILGMITYGGHLSAQESVDPVGPGMGDIKVRTDEEVVKNRWGDVIAKICEDCNENGICYVLQCKLD</sequence>
<comment type="caution">
    <text evidence="2">The sequence shown here is derived from an EMBL/GenBank/DDBJ whole genome shotgun (WGS) entry which is preliminary data.</text>
</comment>
<organism evidence="2 3">
    <name type="scientific">Belliella alkalica</name>
    <dbReference type="NCBI Taxonomy" id="1730871"/>
    <lineage>
        <taxon>Bacteria</taxon>
        <taxon>Pseudomonadati</taxon>
        <taxon>Bacteroidota</taxon>
        <taxon>Cytophagia</taxon>
        <taxon>Cytophagales</taxon>
        <taxon>Cyclobacteriaceae</taxon>
        <taxon>Belliella</taxon>
    </lineage>
</organism>
<name>A0ABS9V9S5_9BACT</name>
<evidence type="ECO:0000313" key="3">
    <source>
        <dbReference type="Proteomes" id="UP001165430"/>
    </source>
</evidence>
<keyword evidence="1" id="KW-0732">Signal</keyword>